<dbReference type="RefSeq" id="WP_273678517.1">
    <property type="nucleotide sequence ID" value="NZ_JAQQXQ010000008.1"/>
</dbReference>
<dbReference type="GO" id="GO:0016787">
    <property type="term" value="F:hydrolase activity"/>
    <property type="evidence" value="ECO:0007669"/>
    <property type="project" value="UniProtKB-KW"/>
</dbReference>
<keyword evidence="1" id="KW-0732">Signal</keyword>
<dbReference type="InterPro" id="IPR001466">
    <property type="entry name" value="Beta-lactam-related"/>
</dbReference>
<evidence type="ECO:0000259" key="2">
    <source>
        <dbReference type="Pfam" id="PF00144"/>
    </source>
</evidence>
<dbReference type="Proteomes" id="UP001216558">
    <property type="component" value="Unassembled WGS sequence"/>
</dbReference>
<dbReference type="PANTHER" id="PTHR43283:SF3">
    <property type="entry name" value="BETA-LACTAMASE FAMILY PROTEIN (AFU_ORTHOLOGUE AFUA_5G07500)"/>
    <property type="match status" value="1"/>
</dbReference>
<accession>A0ABT5JT41</accession>
<feature type="chain" id="PRO_5045682641" evidence="1">
    <location>
        <begin position="19"/>
        <end position="400"/>
    </location>
</feature>
<comment type="caution">
    <text evidence="3">The sequence shown here is derived from an EMBL/GenBank/DDBJ whole genome shotgun (WGS) entry which is preliminary data.</text>
</comment>
<protein>
    <submittedName>
        <fullName evidence="3">Serine hydrolase</fullName>
    </submittedName>
</protein>
<proteinExistence type="predicted"/>
<feature type="domain" description="Beta-lactamase-related" evidence="2">
    <location>
        <begin position="25"/>
        <end position="375"/>
    </location>
</feature>
<organism evidence="3 4">
    <name type="scientific">Erythrobacter fulvus</name>
    <dbReference type="NCBI Taxonomy" id="2987523"/>
    <lineage>
        <taxon>Bacteria</taxon>
        <taxon>Pseudomonadati</taxon>
        <taxon>Pseudomonadota</taxon>
        <taxon>Alphaproteobacteria</taxon>
        <taxon>Sphingomonadales</taxon>
        <taxon>Erythrobacteraceae</taxon>
        <taxon>Erythrobacter/Porphyrobacter group</taxon>
        <taxon>Erythrobacter</taxon>
    </lineage>
</organism>
<evidence type="ECO:0000313" key="3">
    <source>
        <dbReference type="EMBL" id="MDC8755305.1"/>
    </source>
</evidence>
<feature type="signal peptide" evidence="1">
    <location>
        <begin position="1"/>
        <end position="18"/>
    </location>
</feature>
<keyword evidence="4" id="KW-1185">Reference proteome</keyword>
<gene>
    <name evidence="3" type="ORF">OIK40_11710</name>
</gene>
<dbReference type="Gene3D" id="3.40.710.10">
    <property type="entry name" value="DD-peptidase/beta-lactamase superfamily"/>
    <property type="match status" value="1"/>
</dbReference>
<dbReference type="SUPFAM" id="SSF56601">
    <property type="entry name" value="beta-lactamase/transpeptidase-like"/>
    <property type="match status" value="1"/>
</dbReference>
<evidence type="ECO:0000313" key="4">
    <source>
        <dbReference type="Proteomes" id="UP001216558"/>
    </source>
</evidence>
<dbReference type="InterPro" id="IPR012338">
    <property type="entry name" value="Beta-lactam/transpept-like"/>
</dbReference>
<name>A0ABT5JT41_9SPHN</name>
<evidence type="ECO:0000256" key="1">
    <source>
        <dbReference type="SAM" id="SignalP"/>
    </source>
</evidence>
<dbReference type="PANTHER" id="PTHR43283">
    <property type="entry name" value="BETA-LACTAMASE-RELATED"/>
    <property type="match status" value="1"/>
</dbReference>
<dbReference type="Pfam" id="PF00144">
    <property type="entry name" value="Beta-lactamase"/>
    <property type="match status" value="1"/>
</dbReference>
<keyword evidence="3" id="KW-0378">Hydrolase</keyword>
<dbReference type="EMBL" id="JAQQXQ010000008">
    <property type="protein sequence ID" value="MDC8755305.1"/>
    <property type="molecule type" value="Genomic_DNA"/>
</dbReference>
<reference evidence="3 4" key="1">
    <citation type="submission" date="2022-10" db="EMBL/GenBank/DDBJ databases">
        <title>Erythrobacter sp. sf7 Genome sequencing.</title>
        <authorList>
            <person name="Park S."/>
        </authorList>
    </citation>
    <scope>NUCLEOTIDE SEQUENCE [LARGE SCALE GENOMIC DNA]</scope>
    <source>
        <strain evidence="4">sf7</strain>
    </source>
</reference>
<sequence>MIRRLLAALAFIAAPVAAQDTPPPASVVVAFDRETVTPLIVEGLANKDTGRAVEANDPVRIASISKLVMALTALRLMDEGKVDLDRDVSDYLGWQVRSPYHPDAPVTLKHLLSHRAGLSDRAGYIIPLGESLQAKFADPAAWRDTAPPGEAAFEYANLGSPIVATALEAASGERYDRLVERLVFAPLGVKACLNWIGCGPEMEAHAVTLYRNTGEVARDAPEDLPPACTIPVTEGAECRLENYVPGSNASIFSPQGGVRIGMVDLAKIGQALFDTYGTEHFLSAKTQTMFLQAMISSANEVPPFGADAGFCGYALATYVLVDAPPCQDDLFMDKVERFGHGGEAYGLRSGLWIALGEGLSFAYFTTAVPPPSGEVETAASDPRETALIQRALDLAKHRSD</sequence>
<dbReference type="InterPro" id="IPR050789">
    <property type="entry name" value="Diverse_Enzym_Activities"/>
</dbReference>